<protein>
    <submittedName>
        <fullName evidence="3">Uncharacterized protein</fullName>
    </submittedName>
</protein>
<accession>A0A4R0RPF6</accession>
<keyword evidence="2" id="KW-0732">Signal</keyword>
<reference evidence="3 4" key="1">
    <citation type="submission" date="2018-11" db="EMBL/GenBank/DDBJ databases">
        <title>Genome assembly of Steccherinum ochraceum LE-BIN_3174, the white-rot fungus of the Steccherinaceae family (The Residual Polyporoid clade, Polyporales, Basidiomycota).</title>
        <authorList>
            <person name="Fedorova T.V."/>
            <person name="Glazunova O.A."/>
            <person name="Landesman E.O."/>
            <person name="Moiseenko K.V."/>
            <person name="Psurtseva N.V."/>
            <person name="Savinova O.S."/>
            <person name="Shakhova N.V."/>
            <person name="Tyazhelova T.V."/>
            <person name="Vasina D.V."/>
        </authorList>
    </citation>
    <scope>NUCLEOTIDE SEQUENCE [LARGE SCALE GENOMIC DNA]</scope>
    <source>
        <strain evidence="3 4">LE-BIN_3174</strain>
    </source>
</reference>
<dbReference type="Proteomes" id="UP000292702">
    <property type="component" value="Unassembled WGS sequence"/>
</dbReference>
<evidence type="ECO:0000313" key="3">
    <source>
        <dbReference type="EMBL" id="TCD68015.1"/>
    </source>
</evidence>
<evidence type="ECO:0000256" key="1">
    <source>
        <dbReference type="SAM" id="MobiDB-lite"/>
    </source>
</evidence>
<gene>
    <name evidence="3" type="ORF">EIP91_011626</name>
</gene>
<dbReference type="EMBL" id="RWJN01000078">
    <property type="protein sequence ID" value="TCD68015.1"/>
    <property type="molecule type" value="Genomic_DNA"/>
</dbReference>
<feature type="chain" id="PRO_5020326332" evidence="2">
    <location>
        <begin position="23"/>
        <end position="295"/>
    </location>
</feature>
<dbReference type="AlphaFoldDB" id="A0A4R0RPF6"/>
<feature type="region of interest" description="Disordered" evidence="1">
    <location>
        <begin position="200"/>
        <end position="295"/>
    </location>
</feature>
<proteinExistence type="predicted"/>
<evidence type="ECO:0000256" key="2">
    <source>
        <dbReference type="SAM" id="SignalP"/>
    </source>
</evidence>
<name>A0A4R0RPF6_9APHY</name>
<evidence type="ECO:0000313" key="4">
    <source>
        <dbReference type="Proteomes" id="UP000292702"/>
    </source>
</evidence>
<sequence>MHLTTVLAALAALGYTSVTVLADPTRNAHEIFARDELLDLSVRDFLGVMYGRDLGLSRNGFEKRGPKGGPIVEGGWGGMGGASRPSGSGTTTASRSGDYVLGAGGKKCYCYLGPLLKSFTISTVTVLTSLIVLAMRFSTVFAVIATLGSTSVLAVTVVTSAGDVHELFARDGLHDLDTRDDTGALYARRDLQLRGNLQRRMKPQNTVHPYVPPSEPARPVDSNGQRIYMPYRPPKDDPSSTVSGSPAVTGGRRVDNDELHTTAPTGGGKVNVDELPSYLSPPKPPAQNLKNPSEG</sequence>
<feature type="signal peptide" evidence="2">
    <location>
        <begin position="1"/>
        <end position="22"/>
    </location>
</feature>
<comment type="caution">
    <text evidence="3">The sequence shown here is derived from an EMBL/GenBank/DDBJ whole genome shotgun (WGS) entry which is preliminary data.</text>
</comment>
<keyword evidence="4" id="KW-1185">Reference proteome</keyword>
<organism evidence="3 4">
    <name type="scientific">Steccherinum ochraceum</name>
    <dbReference type="NCBI Taxonomy" id="92696"/>
    <lineage>
        <taxon>Eukaryota</taxon>
        <taxon>Fungi</taxon>
        <taxon>Dikarya</taxon>
        <taxon>Basidiomycota</taxon>
        <taxon>Agaricomycotina</taxon>
        <taxon>Agaricomycetes</taxon>
        <taxon>Polyporales</taxon>
        <taxon>Steccherinaceae</taxon>
        <taxon>Steccherinum</taxon>
    </lineage>
</organism>